<reference evidence="1 2" key="1">
    <citation type="submission" date="2022-06" db="EMBL/GenBank/DDBJ databases">
        <title>A taxonomic note on the genus Prevotella: Description of four novel genera and emended description of the genera Hallella and Xylanibacter.</title>
        <authorList>
            <person name="Hitch T.C.A."/>
        </authorList>
    </citation>
    <scope>NUCLEOTIDE SEQUENCE [LARGE SCALE GENOMIC DNA]</scope>
    <source>
        <strain evidence="1 2">DSM 100619</strain>
    </source>
</reference>
<name>A0ABT1BYN1_9BACT</name>
<comment type="caution">
    <text evidence="1">The sequence shown here is derived from an EMBL/GenBank/DDBJ whole genome shotgun (WGS) entry which is preliminary data.</text>
</comment>
<organism evidence="1 2">
    <name type="scientific">Segatella cerevisiae</name>
    <dbReference type="NCBI Taxonomy" id="2053716"/>
    <lineage>
        <taxon>Bacteria</taxon>
        <taxon>Pseudomonadati</taxon>
        <taxon>Bacteroidota</taxon>
        <taxon>Bacteroidia</taxon>
        <taxon>Bacteroidales</taxon>
        <taxon>Prevotellaceae</taxon>
        <taxon>Segatella</taxon>
    </lineage>
</organism>
<dbReference type="InterPro" id="IPR036388">
    <property type="entry name" value="WH-like_DNA-bd_sf"/>
</dbReference>
<dbReference type="PANTHER" id="PTHR33202">
    <property type="entry name" value="ZINC UPTAKE REGULATION PROTEIN"/>
    <property type="match status" value="1"/>
</dbReference>
<dbReference type="Proteomes" id="UP001204015">
    <property type="component" value="Unassembled WGS sequence"/>
</dbReference>
<proteinExistence type="predicted"/>
<dbReference type="InterPro" id="IPR036390">
    <property type="entry name" value="WH_DNA-bd_sf"/>
</dbReference>
<dbReference type="SUPFAM" id="SSF46785">
    <property type="entry name" value="Winged helix' DNA-binding domain"/>
    <property type="match status" value="1"/>
</dbReference>
<dbReference type="RefSeq" id="WP_252760698.1">
    <property type="nucleotide sequence ID" value="NZ_JAMXLY010000016.1"/>
</dbReference>
<dbReference type="Gene3D" id="1.10.10.10">
    <property type="entry name" value="Winged helix-like DNA-binding domain superfamily/Winged helix DNA-binding domain"/>
    <property type="match status" value="1"/>
</dbReference>
<dbReference type="Pfam" id="PF01475">
    <property type="entry name" value="FUR"/>
    <property type="match status" value="1"/>
</dbReference>
<gene>
    <name evidence="1" type="ORF">NG821_05705</name>
</gene>
<dbReference type="PANTHER" id="PTHR33202:SF22">
    <property type="entry name" value="HYDROGEN PEROXIDE SENSITIVE REPRESSOR"/>
    <property type="match status" value="1"/>
</dbReference>
<protein>
    <submittedName>
        <fullName evidence="1">Transcriptional repressor</fullName>
    </submittedName>
</protein>
<sequence length="149" mass="17215">MEEKVCIKLLQRHGIRPTANRIIIAEALAAKDNHPLSLRELEEAIRTIDKSNISRALTLFKEEHLVHTIEDGAGSIRYELCMSHCSTETEDDDMHVHFYCEECHQTTCLYDIPLPTVCLSDKYEVHSANYLITGICPECLRKKFRHYQV</sequence>
<dbReference type="InterPro" id="IPR002481">
    <property type="entry name" value="FUR"/>
</dbReference>
<accession>A0ABT1BYN1</accession>
<dbReference type="EMBL" id="JAMXLY010000016">
    <property type="protein sequence ID" value="MCO6025338.1"/>
    <property type="molecule type" value="Genomic_DNA"/>
</dbReference>
<evidence type="ECO:0000313" key="1">
    <source>
        <dbReference type="EMBL" id="MCO6025338.1"/>
    </source>
</evidence>
<evidence type="ECO:0000313" key="2">
    <source>
        <dbReference type="Proteomes" id="UP001204015"/>
    </source>
</evidence>
<keyword evidence="2" id="KW-1185">Reference proteome</keyword>